<keyword evidence="3" id="KW-0963">Cytoplasm</keyword>
<comment type="similarity">
    <text evidence="3">Belongs to the TRAFAC class translation factor GTPase superfamily. Classic translation factor GTPase family. BipA subfamily.</text>
</comment>
<dbReference type="GO" id="GO:0005829">
    <property type="term" value="C:cytosol"/>
    <property type="evidence" value="ECO:0007669"/>
    <property type="project" value="TreeGrafter"/>
</dbReference>
<reference evidence="5" key="1">
    <citation type="submission" date="2019-03" db="EMBL/GenBank/DDBJ databases">
        <title>Lake Tanganyika Metagenome-Assembled Genomes (MAGs).</title>
        <authorList>
            <person name="Tran P."/>
        </authorList>
    </citation>
    <scope>NUCLEOTIDE SEQUENCE</scope>
    <source>
        <strain evidence="5">K_DeepCast_65m_m2_066</strain>
    </source>
</reference>
<dbReference type="GO" id="GO:0005525">
    <property type="term" value="F:GTP binding"/>
    <property type="evidence" value="ECO:0007669"/>
    <property type="project" value="UniProtKB-UniRule"/>
</dbReference>
<dbReference type="EC" id="3.6.5.-" evidence="3"/>
<dbReference type="CDD" id="cd01891">
    <property type="entry name" value="TypA_BipA"/>
    <property type="match status" value="1"/>
</dbReference>
<dbReference type="InterPro" id="IPR047043">
    <property type="entry name" value="BipA_III"/>
</dbReference>
<dbReference type="Pfam" id="PF21018">
    <property type="entry name" value="BipA_C"/>
    <property type="match status" value="1"/>
</dbReference>
<dbReference type="InterPro" id="IPR006298">
    <property type="entry name" value="BipA"/>
</dbReference>
<dbReference type="SUPFAM" id="SSF52540">
    <property type="entry name" value="P-loop containing nucleoside triphosphate hydrolases"/>
    <property type="match status" value="1"/>
</dbReference>
<dbReference type="CDD" id="cd03710">
    <property type="entry name" value="BipA_TypA_C"/>
    <property type="match status" value="1"/>
</dbReference>
<feature type="binding site" evidence="3">
    <location>
        <begin position="130"/>
        <end position="133"/>
    </location>
    <ligand>
        <name>GTP</name>
        <dbReference type="ChEBI" id="CHEBI:37565"/>
    </ligand>
</feature>
<dbReference type="Pfam" id="PF03144">
    <property type="entry name" value="GTP_EFTU_D2"/>
    <property type="match status" value="1"/>
</dbReference>
<dbReference type="Gene3D" id="3.40.50.300">
    <property type="entry name" value="P-loop containing nucleotide triphosphate hydrolases"/>
    <property type="match status" value="1"/>
</dbReference>
<dbReference type="FunFam" id="3.30.70.240:FF:000002">
    <property type="entry name" value="GTP-binding protein TypA"/>
    <property type="match status" value="1"/>
</dbReference>
<dbReference type="InterPro" id="IPR031157">
    <property type="entry name" value="G_TR_CS"/>
</dbReference>
<dbReference type="HAMAP" id="MF_00849">
    <property type="entry name" value="BipA"/>
    <property type="match status" value="1"/>
</dbReference>
<dbReference type="Pfam" id="PF00679">
    <property type="entry name" value="EFG_C"/>
    <property type="match status" value="1"/>
</dbReference>
<keyword evidence="3" id="KW-0547">Nucleotide-binding</keyword>
<feature type="domain" description="Tr-type G" evidence="4">
    <location>
        <begin position="5"/>
        <end position="200"/>
    </location>
</feature>
<dbReference type="GO" id="GO:0010467">
    <property type="term" value="P:gene expression"/>
    <property type="evidence" value="ECO:0007669"/>
    <property type="project" value="UniProtKB-ARBA"/>
</dbReference>
<evidence type="ECO:0000256" key="1">
    <source>
        <dbReference type="ARBA" id="ARBA00023134"/>
    </source>
</evidence>
<dbReference type="AlphaFoldDB" id="A0A938AZ67"/>
<dbReference type="InterPro" id="IPR000795">
    <property type="entry name" value="T_Tr_GTP-bd_dom"/>
</dbReference>
<evidence type="ECO:0000259" key="4">
    <source>
        <dbReference type="PROSITE" id="PS51722"/>
    </source>
</evidence>
<comment type="subunit">
    <text evidence="3">Monomer.</text>
</comment>
<dbReference type="PANTHER" id="PTHR42908:SF8">
    <property type="entry name" value="TR-TYPE G DOMAIN-CONTAINING PROTEIN"/>
    <property type="match status" value="1"/>
</dbReference>
<dbReference type="InterPro" id="IPR047042">
    <property type="entry name" value="BipA_II"/>
</dbReference>
<dbReference type="FunFam" id="2.40.30.10:FF:000016">
    <property type="entry name" value="GTP-binding protein TypA"/>
    <property type="match status" value="1"/>
</dbReference>
<dbReference type="FunFam" id="2.40.50.250:FF:000001">
    <property type="entry name" value="GTP-binding protein TypA"/>
    <property type="match status" value="1"/>
</dbReference>
<dbReference type="GO" id="GO:0003924">
    <property type="term" value="F:GTPase activity"/>
    <property type="evidence" value="ECO:0007669"/>
    <property type="project" value="UniProtKB-UniRule"/>
</dbReference>
<dbReference type="Gene3D" id="3.30.70.870">
    <property type="entry name" value="Elongation Factor G (Translational Gtpase), domain 3"/>
    <property type="match status" value="1"/>
</dbReference>
<sequence length="604" mass="66890">MQAIETIRNIAVIAHVDHGKTSLVDAMLWQSGIFRSNEVVQERVMDSIDLEREKGITIMAKNTAVTYRGCKINIVDTPGHADFGGEVERTLTLVDGVMLLVDACEGPLPQTRFVLMKALERGLTPVVVINKIDRGDARPGEVLDEVYGLFIDLGASEAQLEFPVLYTDARRGIARRTLDDPSTDLQPLFETIIQTMPCPEGDPAKALQFLACTLDYNDFVGQLAIGRLVNGCMRVGDTVLLCQSDGSRQSTRISQLYTFEGLKRLAVQEAGAGEIIALAGVEDITIGTTITDPENPQPLPPITVDEPTLAMLFGVNTSPFAGREGRFVTSRQVRERLLKEAKHNMGIRVEETENPENLRVCGRGELQLAILIEMMRREGYELQVSRPEIVTKEIDGAVHEPVEVVIVDCPDEHLGVVTQKLGARRGKMIRMTPDGHGRVRLEFRVPTRGLIGYRGEFLTDTRGTGMLHQMFDSYMPWQGPIPSRSNGVLVADRLGTTTTYALYHLQPRGRLLLEPGVPVYEGMLCGENSRPADLDVNVTREKKLTNIRAAGTDEALRLVPIRPLSLEQALGFIDHDELVEITPTSMRLRKKVLSASRRPKKTVE</sequence>
<dbReference type="InterPro" id="IPR035647">
    <property type="entry name" value="EFG_III/V"/>
</dbReference>
<dbReference type="InterPro" id="IPR047041">
    <property type="entry name" value="BipA_GTP-bd_dom"/>
</dbReference>
<dbReference type="Gene3D" id="2.40.50.250">
    <property type="entry name" value="bipa protein"/>
    <property type="match status" value="1"/>
</dbReference>
<dbReference type="GO" id="GO:0000027">
    <property type="term" value="P:ribosomal large subunit assembly"/>
    <property type="evidence" value="ECO:0007669"/>
    <property type="project" value="UniProtKB-UniRule"/>
</dbReference>
<dbReference type="CDD" id="cd16263">
    <property type="entry name" value="BipA_III"/>
    <property type="match status" value="1"/>
</dbReference>
<dbReference type="GO" id="GO:1990904">
    <property type="term" value="C:ribonucleoprotein complex"/>
    <property type="evidence" value="ECO:0007669"/>
    <property type="project" value="TreeGrafter"/>
</dbReference>
<dbReference type="EMBL" id="VGLS01000003">
    <property type="protein sequence ID" value="MBM3222222.1"/>
    <property type="molecule type" value="Genomic_DNA"/>
</dbReference>
<keyword evidence="1 3" id="KW-0342">GTP-binding</keyword>
<keyword evidence="3" id="KW-0378">Hydrolase</keyword>
<dbReference type="InterPro" id="IPR000640">
    <property type="entry name" value="EFG_V-like"/>
</dbReference>
<dbReference type="Pfam" id="PF00009">
    <property type="entry name" value="GTP_EFTU"/>
    <property type="match status" value="1"/>
</dbReference>
<dbReference type="InterPro" id="IPR009000">
    <property type="entry name" value="Transl_B-barrel_sf"/>
</dbReference>
<dbReference type="SUPFAM" id="SSF50447">
    <property type="entry name" value="Translation proteins"/>
    <property type="match status" value="1"/>
</dbReference>
<dbReference type="InterPro" id="IPR004161">
    <property type="entry name" value="EFTu-like_2"/>
</dbReference>
<dbReference type="NCBIfam" id="TIGR01394">
    <property type="entry name" value="TypA_BipA"/>
    <property type="match status" value="1"/>
</dbReference>
<dbReference type="SUPFAM" id="SSF54980">
    <property type="entry name" value="EF-G C-terminal domain-like"/>
    <property type="match status" value="2"/>
</dbReference>
<dbReference type="InterPro" id="IPR035651">
    <property type="entry name" value="BipA_V"/>
</dbReference>
<evidence type="ECO:0000256" key="2">
    <source>
        <dbReference type="ARBA" id="ARBA00048548"/>
    </source>
</evidence>
<dbReference type="Gene3D" id="2.40.30.10">
    <property type="entry name" value="Translation factors"/>
    <property type="match status" value="1"/>
</dbReference>
<dbReference type="CDD" id="cd03691">
    <property type="entry name" value="BipA_TypA_II"/>
    <property type="match status" value="1"/>
</dbReference>
<dbReference type="FunFam" id="3.40.50.300:FF:000055">
    <property type="entry name" value="GTP-binding protein TypA"/>
    <property type="match status" value="1"/>
</dbReference>
<dbReference type="PRINTS" id="PR00315">
    <property type="entry name" value="ELONGATNFCT"/>
</dbReference>
<dbReference type="InterPro" id="IPR027417">
    <property type="entry name" value="P-loop_NTPase"/>
</dbReference>
<organism evidence="5 6">
    <name type="scientific">Tectimicrobiota bacterium</name>
    <dbReference type="NCBI Taxonomy" id="2528274"/>
    <lineage>
        <taxon>Bacteria</taxon>
        <taxon>Pseudomonadati</taxon>
        <taxon>Nitrospinota/Tectimicrobiota group</taxon>
        <taxon>Candidatus Tectimicrobiota</taxon>
    </lineage>
</organism>
<dbReference type="Proteomes" id="UP000712673">
    <property type="component" value="Unassembled WGS sequence"/>
</dbReference>
<dbReference type="GO" id="GO:0019843">
    <property type="term" value="F:rRNA binding"/>
    <property type="evidence" value="ECO:0007669"/>
    <property type="project" value="UniProtKB-KW"/>
</dbReference>
<dbReference type="InterPro" id="IPR048876">
    <property type="entry name" value="BipA_C"/>
</dbReference>
<dbReference type="GO" id="GO:0000049">
    <property type="term" value="F:tRNA binding"/>
    <property type="evidence" value="ECO:0007669"/>
    <property type="project" value="UniProtKB-KW"/>
</dbReference>
<dbReference type="InterPro" id="IPR005225">
    <property type="entry name" value="Small_GTP-bd"/>
</dbReference>
<comment type="function">
    <text evidence="3">A 50S ribosomal subunit assembly protein with GTPase activity, required for 50S subunit assembly at low temperatures, may also play a role in translation. Binds GTP and analogs. Binds the 70S ribosome between the 30S and 50S subunits, in a similar position as ribosome-bound EF-G; it contacts a number of ribosomal proteins, both rRNAs and the A-site tRNA.</text>
</comment>
<name>A0A938AZ67_UNCTE</name>
<dbReference type="NCBIfam" id="TIGR00231">
    <property type="entry name" value="small_GTP"/>
    <property type="match status" value="1"/>
</dbReference>
<evidence type="ECO:0000256" key="3">
    <source>
        <dbReference type="HAMAP-Rule" id="MF_00849"/>
    </source>
</evidence>
<proteinExistence type="inferred from homology"/>
<dbReference type="FunFam" id="3.30.70.870:FF:000003">
    <property type="entry name" value="GTP-binding protein TypA"/>
    <property type="match status" value="1"/>
</dbReference>
<comment type="caution">
    <text evidence="5">The sequence shown here is derived from an EMBL/GenBank/DDBJ whole genome shotgun (WGS) entry which is preliminary data.</text>
</comment>
<accession>A0A938AZ67</accession>
<keyword evidence="3" id="KW-0690">Ribosome biogenesis</keyword>
<keyword evidence="3" id="KW-0699">rRNA-binding</keyword>
<feature type="binding site" evidence="3">
    <location>
        <begin position="17"/>
        <end position="22"/>
    </location>
    <ligand>
        <name>GTP</name>
        <dbReference type="ChEBI" id="CHEBI:37565"/>
    </ligand>
</feature>
<evidence type="ECO:0000313" key="5">
    <source>
        <dbReference type="EMBL" id="MBM3222222.1"/>
    </source>
</evidence>
<comment type="subcellular location">
    <subcellularLocation>
        <location evidence="3">Cytoplasm</location>
    </subcellularLocation>
    <text evidence="3">Binds to ribosomes.</text>
</comment>
<dbReference type="GO" id="GO:0043022">
    <property type="term" value="F:ribosome binding"/>
    <property type="evidence" value="ECO:0007669"/>
    <property type="project" value="UniProtKB-UniRule"/>
</dbReference>
<dbReference type="GO" id="GO:0009409">
    <property type="term" value="P:response to cold"/>
    <property type="evidence" value="ECO:0007669"/>
    <property type="project" value="UniProtKB-ARBA"/>
</dbReference>
<dbReference type="InterPro" id="IPR042116">
    <property type="entry name" value="TypA/BipA_C"/>
</dbReference>
<dbReference type="PROSITE" id="PS51722">
    <property type="entry name" value="G_TR_2"/>
    <property type="match status" value="1"/>
</dbReference>
<dbReference type="PANTHER" id="PTHR42908">
    <property type="entry name" value="TRANSLATION ELONGATION FACTOR-RELATED"/>
    <property type="match status" value="1"/>
</dbReference>
<gene>
    <name evidence="5" type="primary">typA</name>
    <name evidence="3" type="synonym">bipA</name>
    <name evidence="5" type="ORF">FJZ47_00235</name>
</gene>
<protein>
    <recommendedName>
        <fullName evidence="3">Large ribosomal subunit assembly factor BipA</fullName>
        <ecNumber evidence="3">3.6.5.-</ecNumber>
    </recommendedName>
    <alternativeName>
        <fullName evidence="3">GTP-binding protein BipA</fullName>
    </alternativeName>
</protein>
<dbReference type="Gene3D" id="3.30.70.240">
    <property type="match status" value="1"/>
</dbReference>
<keyword evidence="3" id="KW-0820">tRNA-binding</keyword>
<evidence type="ECO:0000313" key="6">
    <source>
        <dbReference type="Proteomes" id="UP000712673"/>
    </source>
</evidence>
<dbReference type="SMART" id="SM00838">
    <property type="entry name" value="EFG_C"/>
    <property type="match status" value="1"/>
</dbReference>
<comment type="catalytic activity">
    <reaction evidence="2 3">
        <text>GTP + H2O = GDP + phosphate + H(+)</text>
        <dbReference type="Rhea" id="RHEA:19669"/>
        <dbReference type="ChEBI" id="CHEBI:15377"/>
        <dbReference type="ChEBI" id="CHEBI:15378"/>
        <dbReference type="ChEBI" id="CHEBI:37565"/>
        <dbReference type="ChEBI" id="CHEBI:43474"/>
        <dbReference type="ChEBI" id="CHEBI:58189"/>
    </reaction>
</comment>
<dbReference type="PROSITE" id="PS00301">
    <property type="entry name" value="G_TR_1"/>
    <property type="match status" value="1"/>
</dbReference>
<keyword evidence="3" id="KW-0694">RNA-binding</keyword>